<dbReference type="AlphaFoldDB" id="A0A7W5APT6"/>
<dbReference type="InterPro" id="IPR000157">
    <property type="entry name" value="TIR_dom"/>
</dbReference>
<evidence type="ECO:0000313" key="3">
    <source>
        <dbReference type="Proteomes" id="UP000590749"/>
    </source>
</evidence>
<name>A0A7W5APT6_9ACTN</name>
<dbReference type="RefSeq" id="WP_183226105.1">
    <property type="nucleotide sequence ID" value="NZ_BMPW01000012.1"/>
</dbReference>
<dbReference type="Pfam" id="PF13676">
    <property type="entry name" value="TIR_2"/>
    <property type="match status" value="1"/>
</dbReference>
<organism evidence="2 3">
    <name type="scientific">Actinoplanes campanulatus</name>
    <dbReference type="NCBI Taxonomy" id="113559"/>
    <lineage>
        <taxon>Bacteria</taxon>
        <taxon>Bacillati</taxon>
        <taxon>Actinomycetota</taxon>
        <taxon>Actinomycetes</taxon>
        <taxon>Micromonosporales</taxon>
        <taxon>Micromonosporaceae</taxon>
        <taxon>Actinoplanes</taxon>
    </lineage>
</organism>
<protein>
    <recommendedName>
        <fullName evidence="1">TIR domain-containing protein</fullName>
    </recommendedName>
</protein>
<dbReference type="EMBL" id="JACHXF010000022">
    <property type="protein sequence ID" value="MBB3100040.1"/>
    <property type="molecule type" value="Genomic_DNA"/>
</dbReference>
<sequence length="132" mass="14128">MPVLVSHAVADEPWAQWIALELRAAGHDVHLDPAGPGFVRRLAGGLGGTTPVLLLISAEHRATAADWATLLRAPAIVGRLIVLRLDAAELPRALRALPCRSLHGLDEEDALELLLNLAGGIRRHQFPRAAGR</sequence>
<evidence type="ECO:0000313" key="2">
    <source>
        <dbReference type="EMBL" id="MBB3100040.1"/>
    </source>
</evidence>
<reference evidence="2 3" key="1">
    <citation type="submission" date="2020-08" db="EMBL/GenBank/DDBJ databases">
        <title>Genomic Encyclopedia of Type Strains, Phase III (KMG-III): the genomes of soil and plant-associated and newly described type strains.</title>
        <authorList>
            <person name="Whitman W."/>
        </authorList>
    </citation>
    <scope>NUCLEOTIDE SEQUENCE [LARGE SCALE GENOMIC DNA]</scope>
    <source>
        <strain evidence="2 3">CECT 3287</strain>
    </source>
</reference>
<feature type="domain" description="TIR" evidence="1">
    <location>
        <begin position="3"/>
        <end position="115"/>
    </location>
</feature>
<dbReference type="Proteomes" id="UP000590749">
    <property type="component" value="Unassembled WGS sequence"/>
</dbReference>
<dbReference type="GO" id="GO:0007165">
    <property type="term" value="P:signal transduction"/>
    <property type="evidence" value="ECO:0007669"/>
    <property type="project" value="InterPro"/>
</dbReference>
<comment type="caution">
    <text evidence="2">The sequence shown here is derived from an EMBL/GenBank/DDBJ whole genome shotgun (WGS) entry which is preliminary data.</text>
</comment>
<proteinExistence type="predicted"/>
<evidence type="ECO:0000259" key="1">
    <source>
        <dbReference type="Pfam" id="PF13676"/>
    </source>
</evidence>
<accession>A0A7W5APT6</accession>
<gene>
    <name evidence="2" type="ORF">FHR83_007758</name>
</gene>
<keyword evidence="3" id="KW-1185">Reference proteome</keyword>